<dbReference type="AlphaFoldDB" id="A0A1Q6DW25"/>
<dbReference type="EMBL" id="MSDW01000001">
    <property type="protein sequence ID" value="OKY78553.1"/>
    <property type="molecule type" value="Genomic_DNA"/>
</dbReference>
<keyword evidence="2" id="KW-1185">Reference proteome</keyword>
<comment type="caution">
    <text evidence="1">The sequence shown here is derived from an EMBL/GenBank/DDBJ whole genome shotgun (WGS) entry which is preliminary data.</text>
</comment>
<name>A0A1Q6DW25_METT1</name>
<protein>
    <submittedName>
        <fullName evidence="1">Uncharacterized protein</fullName>
    </submittedName>
</protein>
<evidence type="ECO:0000313" key="1">
    <source>
        <dbReference type="EMBL" id="OKY78553.1"/>
    </source>
</evidence>
<organism evidence="1 2">
    <name type="scientific">Methanohalarchaeum thermophilum</name>
    <dbReference type="NCBI Taxonomy" id="1903181"/>
    <lineage>
        <taxon>Archaea</taxon>
        <taxon>Methanobacteriati</taxon>
        <taxon>Methanobacteriota</taxon>
        <taxon>Methanonatronarchaeia</taxon>
        <taxon>Methanonatronarchaeales</taxon>
        <taxon>Methanonatronarchaeaceae</taxon>
        <taxon>Candidatus Methanohalarchaeum</taxon>
    </lineage>
</organism>
<evidence type="ECO:0000313" key="2">
    <source>
        <dbReference type="Proteomes" id="UP000185744"/>
    </source>
</evidence>
<accession>A0A1Q6DW25</accession>
<reference evidence="1" key="1">
    <citation type="submission" date="2016-12" db="EMBL/GenBank/DDBJ databases">
        <title>Discovery of methanogenic haloarchaea.</title>
        <authorList>
            <person name="Sorokin D.Y."/>
            <person name="Makarova K.S."/>
            <person name="Abbas B."/>
            <person name="Ferrer M."/>
            <person name="Golyshin P.N."/>
        </authorList>
    </citation>
    <scope>NUCLEOTIDE SEQUENCE [LARGE SCALE GENOMIC DNA]</scope>
    <source>
        <strain evidence="1">HMET1</strain>
    </source>
</reference>
<dbReference type="Proteomes" id="UP000185744">
    <property type="component" value="Unassembled WGS sequence"/>
</dbReference>
<sequence length="68" mass="6995">MKAIKRTLSIITLGTLGIIGLYATGTLPAVELAAFPHLDLVGPGFGEVVSGLAREAPGYIPRLHGLIG</sequence>
<proteinExistence type="predicted"/>
<dbReference type="InParanoid" id="A0A1Q6DW25"/>
<gene>
    <name evidence="1" type="ORF">BTN85_1050</name>
</gene>